<protein>
    <recommendedName>
        <fullName evidence="6">tRNA modification GTPase MnmE</fullName>
        <ecNumber evidence="6">3.6.-.-</ecNumber>
    </recommendedName>
</protein>
<dbReference type="Gene3D" id="3.30.1360.120">
    <property type="entry name" value="Probable tRNA modification gtpase trme, domain 1"/>
    <property type="match status" value="1"/>
</dbReference>
<feature type="binding site" evidence="6">
    <location>
        <position position="122"/>
    </location>
    <ligand>
        <name>(6S)-5-formyl-5,6,7,8-tetrahydrofolate</name>
        <dbReference type="ChEBI" id="CHEBI:57457"/>
    </ligand>
</feature>
<evidence type="ECO:0000256" key="5">
    <source>
        <dbReference type="ARBA" id="ARBA00023134"/>
    </source>
</evidence>
<comment type="function">
    <text evidence="6">Exhibits a very high intrinsic GTPase hydrolysis rate. Involved in the addition of a carboxymethylaminomethyl (cmnm) group at the wobble position (U34) of certain tRNAs, forming tRNA-cmnm(5)s(2)U34.</text>
</comment>
<evidence type="ECO:0000256" key="4">
    <source>
        <dbReference type="ARBA" id="ARBA00022958"/>
    </source>
</evidence>
<dbReference type="InterPro" id="IPR018948">
    <property type="entry name" value="GTP-bd_TrmE_N"/>
</dbReference>
<evidence type="ECO:0000256" key="6">
    <source>
        <dbReference type="HAMAP-Rule" id="MF_00379"/>
    </source>
</evidence>
<comment type="subcellular location">
    <subcellularLocation>
        <location evidence="6">Cytoplasm</location>
    </subcellularLocation>
</comment>
<dbReference type="Gene3D" id="3.40.50.300">
    <property type="entry name" value="P-loop containing nucleotide triphosphate hydrolases"/>
    <property type="match status" value="1"/>
</dbReference>
<evidence type="ECO:0000259" key="8">
    <source>
        <dbReference type="PROSITE" id="PS51709"/>
    </source>
</evidence>
<dbReference type="HAMAP" id="MF_00379">
    <property type="entry name" value="GTPase_MnmE"/>
    <property type="match status" value="1"/>
</dbReference>
<comment type="caution">
    <text evidence="6">Lacks conserved residue(s) required for the propagation of feature annotation.</text>
</comment>
<dbReference type="GO" id="GO:0016787">
    <property type="term" value="F:hydrolase activity"/>
    <property type="evidence" value="ECO:0007669"/>
    <property type="project" value="UniProtKB-KW"/>
</dbReference>
<sequence length="441" mass="45513">MAPVSDDTIFALATGVGRAAVAVLRLSGPGTAAAVAALAGALPAPRHASLRRLRDPRTAEVLDRALVLWFPGPASYTGEDSAELHLHGGPAVIAGVAEALVAAGARPAEPGEFTRRAFLHGRLDLTAAEGIADLIAAETAAQRRQALRQAEGALASLYGGWATRITALLARQEAFIEFEDEDLPAGLDDVVAAAAAALRAEIEVHLADAHRGERLREGLLVAIIGAPNAGKSSLLNALAGREAAIVSARAGTTRDVVEVRLDLAGVPVTLADTAGLREAADEIEVEGIRRARRRAEEADLVLAVFAADQQPDAETLAWVRPGVVVLANKTDLAPAPAAIGGEAPLAVSARTGEGLATLRARLAEEATARAGLAAEAPLTRPRHRAALTEAAGWLAEIDTAPLPELKAEALRAALRAIGRITGRVGVEAVLDVVFGEFCIGK</sequence>
<reference evidence="9 10" key="1">
    <citation type="submission" date="2023-08" db="EMBL/GenBank/DDBJ databases">
        <title>The draft genome sequence of Paracraurococcus sp. LOR1-02.</title>
        <authorList>
            <person name="Kingkaew E."/>
            <person name="Tanasupawat S."/>
        </authorList>
    </citation>
    <scope>NUCLEOTIDE SEQUENCE [LARGE SCALE GENOMIC DNA]</scope>
    <source>
        <strain evidence="9 10">LOR1-02</strain>
    </source>
</reference>
<dbReference type="PANTHER" id="PTHR42714">
    <property type="entry name" value="TRNA MODIFICATION GTPASE GTPBP3"/>
    <property type="match status" value="1"/>
</dbReference>
<evidence type="ECO:0000313" key="9">
    <source>
        <dbReference type="EMBL" id="MDO9712161.1"/>
    </source>
</evidence>
<dbReference type="InterPro" id="IPR027417">
    <property type="entry name" value="P-loop_NTPase"/>
</dbReference>
<evidence type="ECO:0000256" key="3">
    <source>
        <dbReference type="ARBA" id="ARBA00022741"/>
    </source>
</evidence>
<dbReference type="CDD" id="cd04164">
    <property type="entry name" value="trmE"/>
    <property type="match status" value="1"/>
</dbReference>
<dbReference type="Pfam" id="PF12631">
    <property type="entry name" value="MnmE_helical"/>
    <property type="match status" value="1"/>
</dbReference>
<dbReference type="PANTHER" id="PTHR42714:SF2">
    <property type="entry name" value="TRNA MODIFICATION GTPASE GTPBP3, MITOCHONDRIAL"/>
    <property type="match status" value="1"/>
</dbReference>
<feature type="binding site" evidence="6">
    <location>
        <begin position="348"/>
        <end position="350"/>
    </location>
    <ligand>
        <name>GTP</name>
        <dbReference type="ChEBI" id="CHEBI:37565"/>
    </ligand>
</feature>
<gene>
    <name evidence="6 9" type="primary">mnmE</name>
    <name evidence="6" type="synonym">trmE</name>
    <name evidence="9" type="ORF">Q7A36_27710</name>
</gene>
<evidence type="ECO:0000256" key="1">
    <source>
        <dbReference type="ARBA" id="ARBA00011043"/>
    </source>
</evidence>
<dbReference type="InterPro" id="IPR006073">
    <property type="entry name" value="GTP-bd"/>
</dbReference>
<keyword evidence="2 6" id="KW-0819">tRNA processing</keyword>
<dbReference type="Pfam" id="PF01926">
    <property type="entry name" value="MMR_HSR1"/>
    <property type="match status" value="1"/>
</dbReference>
<feature type="binding site" evidence="6">
    <location>
        <position position="232"/>
    </location>
    <ligand>
        <name>Mg(2+)</name>
        <dbReference type="ChEBI" id="CHEBI:18420"/>
    </ligand>
</feature>
<keyword evidence="6 9" id="KW-0378">Hydrolase</keyword>
<proteinExistence type="inferred from homology"/>
<keyword evidence="6" id="KW-0963">Cytoplasm</keyword>
<keyword evidence="10" id="KW-1185">Reference proteome</keyword>
<dbReference type="Proteomes" id="UP001243009">
    <property type="component" value="Unassembled WGS sequence"/>
</dbReference>
<keyword evidence="4 6" id="KW-0630">Potassium</keyword>
<dbReference type="PRINTS" id="PR00326">
    <property type="entry name" value="GTP1OBG"/>
</dbReference>
<dbReference type="NCBIfam" id="TIGR00231">
    <property type="entry name" value="small_GTP"/>
    <property type="match status" value="1"/>
</dbReference>
<dbReference type="NCBIfam" id="TIGR00450">
    <property type="entry name" value="mnmE_trmE_thdF"/>
    <property type="match status" value="1"/>
</dbReference>
<accession>A0ABT9E7I7</accession>
<organism evidence="9 10">
    <name type="scientific">Paracraurococcus lichenis</name>
    <dbReference type="NCBI Taxonomy" id="3064888"/>
    <lineage>
        <taxon>Bacteria</taxon>
        <taxon>Pseudomonadati</taxon>
        <taxon>Pseudomonadota</taxon>
        <taxon>Alphaproteobacteria</taxon>
        <taxon>Acetobacterales</taxon>
        <taxon>Roseomonadaceae</taxon>
        <taxon>Paracraurococcus</taxon>
    </lineage>
</organism>
<dbReference type="InterPro" id="IPR031168">
    <property type="entry name" value="G_TrmE"/>
</dbReference>
<dbReference type="PROSITE" id="PS51709">
    <property type="entry name" value="G_TRME"/>
    <property type="match status" value="1"/>
</dbReference>
<feature type="binding site" evidence="6">
    <location>
        <position position="83"/>
    </location>
    <ligand>
        <name>(6S)-5-formyl-5,6,7,8-tetrahydrofolate</name>
        <dbReference type="ChEBI" id="CHEBI:57457"/>
    </ligand>
</feature>
<comment type="subunit">
    <text evidence="6">Homodimer. Heterotetramer of two MnmE and two MnmG subunits.</text>
</comment>
<keyword evidence="6" id="KW-0460">Magnesium</keyword>
<evidence type="ECO:0000256" key="2">
    <source>
        <dbReference type="ARBA" id="ARBA00022694"/>
    </source>
</evidence>
<dbReference type="EC" id="3.6.-.-" evidence="6"/>
<comment type="caution">
    <text evidence="9">The sequence shown here is derived from an EMBL/GenBank/DDBJ whole genome shotgun (WGS) entry which is preliminary data.</text>
</comment>
<dbReference type="SUPFAM" id="SSF52540">
    <property type="entry name" value="P-loop containing nucleoside triphosphate hydrolases"/>
    <property type="match status" value="1"/>
</dbReference>
<dbReference type="InterPro" id="IPR025867">
    <property type="entry name" value="MnmE_helical"/>
</dbReference>
<dbReference type="InterPro" id="IPR004520">
    <property type="entry name" value="GTPase_MnmE"/>
</dbReference>
<name>A0ABT9E7I7_9PROT</name>
<dbReference type="Gene3D" id="1.20.120.430">
    <property type="entry name" value="tRNA modification GTPase MnmE domain 2"/>
    <property type="match status" value="1"/>
</dbReference>
<evidence type="ECO:0000313" key="10">
    <source>
        <dbReference type="Proteomes" id="UP001243009"/>
    </source>
</evidence>
<keyword evidence="3 6" id="KW-0547">Nucleotide-binding</keyword>
<feature type="binding site" evidence="6">
    <location>
        <position position="441"/>
    </location>
    <ligand>
        <name>(6S)-5-formyl-5,6,7,8-tetrahydrofolate</name>
        <dbReference type="ChEBI" id="CHEBI:57457"/>
    </ligand>
</feature>
<dbReference type="Pfam" id="PF10396">
    <property type="entry name" value="TrmE_N"/>
    <property type="match status" value="1"/>
</dbReference>
<dbReference type="CDD" id="cd14858">
    <property type="entry name" value="TrmE_N"/>
    <property type="match status" value="1"/>
</dbReference>
<dbReference type="InterPro" id="IPR027368">
    <property type="entry name" value="MnmE_dom2"/>
</dbReference>
<feature type="binding site" evidence="6">
    <location>
        <position position="253"/>
    </location>
    <ligand>
        <name>Mg(2+)</name>
        <dbReference type="ChEBI" id="CHEBI:18420"/>
    </ligand>
</feature>
<dbReference type="EMBL" id="JAUTWS010000041">
    <property type="protein sequence ID" value="MDO9712161.1"/>
    <property type="molecule type" value="Genomic_DNA"/>
</dbReference>
<feature type="binding site" evidence="6">
    <location>
        <begin position="247"/>
        <end position="253"/>
    </location>
    <ligand>
        <name>GTP</name>
        <dbReference type="ChEBI" id="CHEBI:37565"/>
    </ligand>
</feature>
<comment type="similarity">
    <text evidence="1 6 7">Belongs to the TRAFAC class TrmE-Era-EngA-EngB-Septin-like GTPase superfamily. TrmE GTPase family.</text>
</comment>
<feature type="domain" description="TrmE-type G" evidence="8">
    <location>
        <begin position="218"/>
        <end position="367"/>
    </location>
</feature>
<dbReference type="InterPro" id="IPR027266">
    <property type="entry name" value="TrmE/GcvT-like"/>
</dbReference>
<evidence type="ECO:0000256" key="7">
    <source>
        <dbReference type="RuleBase" id="RU003313"/>
    </source>
</evidence>
<feature type="binding site" evidence="6">
    <location>
        <position position="25"/>
    </location>
    <ligand>
        <name>(6S)-5-formyl-5,6,7,8-tetrahydrofolate</name>
        <dbReference type="ChEBI" id="CHEBI:57457"/>
    </ligand>
</feature>
<feature type="binding site" evidence="6">
    <location>
        <begin position="272"/>
        <end position="275"/>
    </location>
    <ligand>
        <name>GTP</name>
        <dbReference type="ChEBI" id="CHEBI:37565"/>
    </ligand>
</feature>
<dbReference type="NCBIfam" id="NF003661">
    <property type="entry name" value="PRK05291.1-3"/>
    <property type="match status" value="1"/>
</dbReference>
<keyword evidence="6" id="KW-0479">Metal-binding</keyword>
<dbReference type="RefSeq" id="WP_305107018.1">
    <property type="nucleotide sequence ID" value="NZ_JAUTWS010000041.1"/>
</dbReference>
<keyword evidence="5 6" id="KW-0342">GTP-binding</keyword>
<comment type="cofactor">
    <cofactor evidence="6">
        <name>K(+)</name>
        <dbReference type="ChEBI" id="CHEBI:29103"/>
    </cofactor>
    <text evidence="6">Binds 1 potassium ion per subunit.</text>
</comment>
<dbReference type="InterPro" id="IPR005225">
    <property type="entry name" value="Small_GTP-bd"/>
</dbReference>
<feature type="binding site" evidence="6">
    <location>
        <begin position="228"/>
        <end position="233"/>
    </location>
    <ligand>
        <name>GTP</name>
        <dbReference type="ChEBI" id="CHEBI:37565"/>
    </ligand>
</feature>